<evidence type="ECO:0000259" key="1">
    <source>
        <dbReference type="Pfam" id="PF03184"/>
    </source>
</evidence>
<reference evidence="2" key="1">
    <citation type="journal article" date="2023" name="Insect Mol. Biol.">
        <title>Genome sequencing provides insights into the evolution of gene families encoding plant cell wall-degrading enzymes in longhorned beetles.</title>
        <authorList>
            <person name="Shin N.R."/>
            <person name="Okamura Y."/>
            <person name="Kirsch R."/>
            <person name="Pauchet Y."/>
        </authorList>
    </citation>
    <scope>NUCLEOTIDE SEQUENCE</scope>
    <source>
        <strain evidence="2">AMC_N1</strain>
    </source>
</reference>
<organism evidence="2 3">
    <name type="scientific">Aromia moschata</name>
    <dbReference type="NCBI Taxonomy" id="1265417"/>
    <lineage>
        <taxon>Eukaryota</taxon>
        <taxon>Metazoa</taxon>
        <taxon>Ecdysozoa</taxon>
        <taxon>Arthropoda</taxon>
        <taxon>Hexapoda</taxon>
        <taxon>Insecta</taxon>
        <taxon>Pterygota</taxon>
        <taxon>Neoptera</taxon>
        <taxon>Endopterygota</taxon>
        <taxon>Coleoptera</taxon>
        <taxon>Polyphaga</taxon>
        <taxon>Cucujiformia</taxon>
        <taxon>Chrysomeloidea</taxon>
        <taxon>Cerambycidae</taxon>
        <taxon>Cerambycinae</taxon>
        <taxon>Callichromatini</taxon>
        <taxon>Aromia</taxon>
    </lineage>
</organism>
<dbReference type="GO" id="GO:0003677">
    <property type="term" value="F:DNA binding"/>
    <property type="evidence" value="ECO:0007669"/>
    <property type="project" value="TreeGrafter"/>
</dbReference>
<dbReference type="AlphaFoldDB" id="A0AAV8X3F0"/>
<evidence type="ECO:0000313" key="3">
    <source>
        <dbReference type="Proteomes" id="UP001162162"/>
    </source>
</evidence>
<dbReference type="InterPro" id="IPR004875">
    <property type="entry name" value="DDE_SF_endonuclease_dom"/>
</dbReference>
<name>A0AAV8X3F0_9CUCU</name>
<protein>
    <recommendedName>
        <fullName evidence="1">DDE-1 domain-containing protein</fullName>
    </recommendedName>
</protein>
<proteinExistence type="predicted"/>
<dbReference type="Proteomes" id="UP001162162">
    <property type="component" value="Unassembled WGS sequence"/>
</dbReference>
<gene>
    <name evidence="2" type="ORF">NQ318_018499</name>
</gene>
<dbReference type="Gene3D" id="3.30.420.10">
    <property type="entry name" value="Ribonuclease H-like superfamily/Ribonuclease H"/>
    <property type="match status" value="1"/>
</dbReference>
<dbReference type="PANTHER" id="PTHR19303:SF71">
    <property type="entry name" value="ZINC FINGER PHD-TYPE DOMAIN-CONTAINING PROTEIN"/>
    <property type="match status" value="1"/>
</dbReference>
<evidence type="ECO:0000313" key="2">
    <source>
        <dbReference type="EMBL" id="KAJ8932501.1"/>
    </source>
</evidence>
<sequence length="129" mass="14716">MAFKHVPNKIPKVLAPKGQINVDLFLKWLQHFNEYVRPSNDNHVLLLLDNHSSHISLPAITFCRNNGIHLLSIPPHSSHKLQALDVGFFGPLKNSYAQEAYSFGPLKNFQRQPSIPNILQPHQQLLQKL</sequence>
<dbReference type="InterPro" id="IPR050863">
    <property type="entry name" value="CenT-Element_Derived"/>
</dbReference>
<dbReference type="PANTHER" id="PTHR19303">
    <property type="entry name" value="TRANSPOSON"/>
    <property type="match status" value="1"/>
</dbReference>
<dbReference type="EMBL" id="JAPWTK010001445">
    <property type="protein sequence ID" value="KAJ8932501.1"/>
    <property type="molecule type" value="Genomic_DNA"/>
</dbReference>
<dbReference type="InterPro" id="IPR036397">
    <property type="entry name" value="RNaseH_sf"/>
</dbReference>
<comment type="caution">
    <text evidence="2">The sequence shown here is derived from an EMBL/GenBank/DDBJ whole genome shotgun (WGS) entry which is preliminary data.</text>
</comment>
<keyword evidence="3" id="KW-1185">Reference proteome</keyword>
<dbReference type="Pfam" id="PF03184">
    <property type="entry name" value="DDE_1"/>
    <property type="match status" value="1"/>
</dbReference>
<accession>A0AAV8X3F0</accession>
<dbReference type="GO" id="GO:0005634">
    <property type="term" value="C:nucleus"/>
    <property type="evidence" value="ECO:0007669"/>
    <property type="project" value="TreeGrafter"/>
</dbReference>
<feature type="domain" description="DDE-1" evidence="1">
    <location>
        <begin position="17"/>
        <end position="101"/>
    </location>
</feature>